<comment type="caution">
    <text evidence="2">The sequence shown here is derived from an EMBL/GenBank/DDBJ whole genome shotgun (WGS) entry which is preliminary data.</text>
</comment>
<sequence>MKTSPAQQHLADALTVLKRLQDNGKSVIKSTELKRVQLSSLVKNGFLKQILKGWYMPSRPDESEGDSTPWFAAMREFIAGYCSERFGDNWHVSPDLSLTIHAGSTLLPKQVTVHSALAKNGTLSLPNGCSLFDYKVSESMAADKVTLIGNLRVLVPETALIKAPPSFYRNHSRDAQIVLSGVRDVSTLLRELLVGGHSTIAGRLVGALRAVGRTEHADQILATMRSAGYMVTESNPFAELLPMSLLTRNDSRHALRIRLMWHEMRQSVLELFPQEPGIPADVDHFMSFIEEQYQLDAYHSLSIEGYRVTDELIRRVSRGDWNPEKSREDSESRNAMAARGYWLAHNEVMATIRRIFSGTNPGTAFRSDHAGWYRSLFSPSVDAGILSAVDLAGYRNAQVYIRNAAHVPPSKEAVREMMPELCDLLEAEPSSAVRGVLGHFIFVYIHPYMDGNGRIGRFLMNAMLASGGFSWTIIPVERRREYMEALDAASYGGDIRQFAAFVRSCRVG</sequence>
<dbReference type="PANTHER" id="PTHR13504">
    <property type="entry name" value="FIDO DOMAIN-CONTAINING PROTEIN DDB_G0283145"/>
    <property type="match status" value="1"/>
</dbReference>
<feature type="domain" description="Fido" evidence="1">
    <location>
        <begin position="360"/>
        <end position="504"/>
    </location>
</feature>
<protein>
    <submittedName>
        <fullName evidence="2">Fic family protein</fullName>
    </submittedName>
</protein>
<evidence type="ECO:0000313" key="2">
    <source>
        <dbReference type="EMBL" id="MBT0652501.1"/>
    </source>
</evidence>
<dbReference type="Gene3D" id="1.10.3290.10">
    <property type="entry name" value="Fido-like domain"/>
    <property type="match status" value="1"/>
</dbReference>
<reference evidence="2 3" key="1">
    <citation type="submission" date="2021-05" db="EMBL/GenBank/DDBJ databases">
        <title>The draft genome of Geobacter luticola JCM 17780.</title>
        <authorList>
            <person name="Xu Z."/>
            <person name="Masuda Y."/>
            <person name="Itoh H."/>
            <person name="Senoo K."/>
        </authorList>
    </citation>
    <scope>NUCLEOTIDE SEQUENCE [LARGE SCALE GENOMIC DNA]</scope>
    <source>
        <strain evidence="2 3">JCM 17780</strain>
    </source>
</reference>
<keyword evidence="3" id="KW-1185">Reference proteome</keyword>
<dbReference type="PANTHER" id="PTHR13504:SF38">
    <property type="entry name" value="FIDO DOMAIN-CONTAINING PROTEIN"/>
    <property type="match status" value="1"/>
</dbReference>
<organism evidence="2 3">
    <name type="scientific">Geomobilimonas luticola</name>
    <dbReference type="NCBI Taxonomy" id="1114878"/>
    <lineage>
        <taxon>Bacteria</taxon>
        <taxon>Pseudomonadati</taxon>
        <taxon>Thermodesulfobacteriota</taxon>
        <taxon>Desulfuromonadia</taxon>
        <taxon>Geobacterales</taxon>
        <taxon>Geobacteraceae</taxon>
        <taxon>Geomobilimonas</taxon>
    </lineage>
</organism>
<name>A0ABS5SD31_9BACT</name>
<dbReference type="InterPro" id="IPR003812">
    <property type="entry name" value="Fido"/>
</dbReference>
<evidence type="ECO:0000313" key="3">
    <source>
        <dbReference type="Proteomes" id="UP000756860"/>
    </source>
</evidence>
<dbReference type="SUPFAM" id="SSF140931">
    <property type="entry name" value="Fic-like"/>
    <property type="match status" value="1"/>
</dbReference>
<proteinExistence type="predicted"/>
<dbReference type="Proteomes" id="UP000756860">
    <property type="component" value="Unassembled WGS sequence"/>
</dbReference>
<dbReference type="PROSITE" id="PS51459">
    <property type="entry name" value="FIDO"/>
    <property type="match status" value="1"/>
</dbReference>
<dbReference type="EMBL" id="JAHCVK010000001">
    <property type="protein sequence ID" value="MBT0652501.1"/>
    <property type="molecule type" value="Genomic_DNA"/>
</dbReference>
<dbReference type="InterPro" id="IPR036597">
    <property type="entry name" value="Fido-like_dom_sf"/>
</dbReference>
<gene>
    <name evidence="2" type="ORF">KI810_05500</name>
</gene>
<dbReference type="Pfam" id="PF02661">
    <property type="entry name" value="Fic"/>
    <property type="match status" value="1"/>
</dbReference>
<accession>A0ABS5SD31</accession>
<dbReference type="RefSeq" id="WP_214174443.1">
    <property type="nucleotide sequence ID" value="NZ_JAHCVK010000001.1"/>
</dbReference>
<dbReference type="InterPro" id="IPR040198">
    <property type="entry name" value="Fido_containing"/>
</dbReference>
<evidence type="ECO:0000259" key="1">
    <source>
        <dbReference type="PROSITE" id="PS51459"/>
    </source>
</evidence>